<evidence type="ECO:0000313" key="2">
    <source>
        <dbReference type="Proteomes" id="UP001149165"/>
    </source>
</evidence>
<sequence length="717" mass="81995">MPRKEPTSTHLPLEVVHLITNYLVVEDPAAVFSLARTSKTYYAYCQAAIQPAIKSIRFHDIKIVVPRPRREADFTAIVSRLINRLKAAGGFGCVRRVFVAHPKLLRSQYRCYDEEEEWKPPCLSTLLSSSRAVDYPTKYGQWQETPLSRHACQYRDPDRDSSEDLYEPVVRLIKILPNLTDLIWTWSNVMPQCIMDTLSRDQPQCRLHLDYFFNSLNLIQREGHRVSRYNRISRENLDTRWHGAPSLHSIRIGLDGETYYQFVRQRMSLLRGVISAPNLKELRLSRNAKAPDIPPESEFPCADLSLEALHFESVLDFDWDILNGWSHYIDFSTLQTLKIHGRLDDGVLREWNRAKLSFPSLRALSLNIGSKVLRSADFYNSANDFLHSVPPLTELELRGWHSLISIESLVDHHGPRLLKLNLLNPTAWQFVSEEEIRLIDEGCPSLGELGIPLNRSQGELELFISYMALGSMKNLSTLHIGFEVLPILMHDISRESMTFISERMLSRGNPPLRDPSFDEFQNQSCGEVRYKEHQLRNGHVEKIIIESIIDKKLACEIFQVISDAKPPESAKLKEVIISTSGSNYGDYIAWIVDTFTTSWHVKQVKANSSGREVFVVAEELQPSEINSGERHDLLPGWIEPIFRRLFPEQPSKGPPRKTSKKLGTKEVQEYMAGPTWRHQLRSAVPAWSLMSSSSSQGKGRGEKLSLRSGKASWGMLI</sequence>
<dbReference type="InterPro" id="IPR032675">
    <property type="entry name" value="LRR_dom_sf"/>
</dbReference>
<dbReference type="EMBL" id="JAPQKH010000006">
    <property type="protein sequence ID" value="KAJ5092817.1"/>
    <property type="molecule type" value="Genomic_DNA"/>
</dbReference>
<dbReference type="SUPFAM" id="SSF52047">
    <property type="entry name" value="RNI-like"/>
    <property type="match status" value="1"/>
</dbReference>
<accession>A0A9W9F3D6</accession>
<dbReference type="AlphaFoldDB" id="A0A9W9F3D6"/>
<dbReference type="Gene3D" id="3.80.10.10">
    <property type="entry name" value="Ribonuclease Inhibitor"/>
    <property type="match status" value="1"/>
</dbReference>
<reference evidence="1" key="1">
    <citation type="submission" date="2022-11" db="EMBL/GenBank/DDBJ databases">
        <authorList>
            <person name="Petersen C."/>
        </authorList>
    </citation>
    <scope>NUCLEOTIDE SEQUENCE</scope>
    <source>
        <strain evidence="1">IBT 30069</strain>
    </source>
</reference>
<reference evidence="1" key="2">
    <citation type="journal article" date="2023" name="IMA Fungus">
        <title>Comparative genomic study of the Penicillium genus elucidates a diverse pangenome and 15 lateral gene transfer events.</title>
        <authorList>
            <person name="Petersen C."/>
            <person name="Sorensen T."/>
            <person name="Nielsen M.R."/>
            <person name="Sondergaard T.E."/>
            <person name="Sorensen J.L."/>
            <person name="Fitzpatrick D.A."/>
            <person name="Frisvad J.C."/>
            <person name="Nielsen K.L."/>
        </authorList>
    </citation>
    <scope>NUCLEOTIDE SEQUENCE</scope>
    <source>
        <strain evidence="1">IBT 30069</strain>
    </source>
</reference>
<comment type="caution">
    <text evidence="1">The sequence shown here is derived from an EMBL/GenBank/DDBJ whole genome shotgun (WGS) entry which is preliminary data.</text>
</comment>
<dbReference type="Proteomes" id="UP001149165">
    <property type="component" value="Unassembled WGS sequence"/>
</dbReference>
<evidence type="ECO:0000313" key="1">
    <source>
        <dbReference type="EMBL" id="KAJ5092817.1"/>
    </source>
</evidence>
<proteinExistence type="predicted"/>
<keyword evidence="2" id="KW-1185">Reference proteome</keyword>
<gene>
    <name evidence="1" type="ORF">N7456_008678</name>
</gene>
<organism evidence="1 2">
    <name type="scientific">Penicillium angulare</name>
    <dbReference type="NCBI Taxonomy" id="116970"/>
    <lineage>
        <taxon>Eukaryota</taxon>
        <taxon>Fungi</taxon>
        <taxon>Dikarya</taxon>
        <taxon>Ascomycota</taxon>
        <taxon>Pezizomycotina</taxon>
        <taxon>Eurotiomycetes</taxon>
        <taxon>Eurotiomycetidae</taxon>
        <taxon>Eurotiales</taxon>
        <taxon>Aspergillaceae</taxon>
        <taxon>Penicillium</taxon>
    </lineage>
</organism>
<dbReference type="OrthoDB" id="3945550at2759"/>
<protein>
    <submittedName>
        <fullName evidence="1">Uncharacterized protein</fullName>
    </submittedName>
</protein>
<name>A0A9W9F3D6_9EURO</name>